<keyword evidence="4" id="KW-1185">Reference proteome</keyword>
<evidence type="ECO:0000313" key="3">
    <source>
        <dbReference type="EMBL" id="KAK4256912.1"/>
    </source>
</evidence>
<dbReference type="Proteomes" id="UP001293593">
    <property type="component" value="Unassembled WGS sequence"/>
</dbReference>
<evidence type="ECO:0000256" key="2">
    <source>
        <dbReference type="SAM" id="MobiDB-lite"/>
    </source>
</evidence>
<organism evidence="3 4">
    <name type="scientific">Acacia crassicarpa</name>
    <name type="common">northern wattle</name>
    <dbReference type="NCBI Taxonomy" id="499986"/>
    <lineage>
        <taxon>Eukaryota</taxon>
        <taxon>Viridiplantae</taxon>
        <taxon>Streptophyta</taxon>
        <taxon>Embryophyta</taxon>
        <taxon>Tracheophyta</taxon>
        <taxon>Spermatophyta</taxon>
        <taxon>Magnoliopsida</taxon>
        <taxon>eudicotyledons</taxon>
        <taxon>Gunneridae</taxon>
        <taxon>Pentapetalae</taxon>
        <taxon>rosids</taxon>
        <taxon>fabids</taxon>
        <taxon>Fabales</taxon>
        <taxon>Fabaceae</taxon>
        <taxon>Caesalpinioideae</taxon>
        <taxon>mimosoid clade</taxon>
        <taxon>Acacieae</taxon>
        <taxon>Acacia</taxon>
    </lineage>
</organism>
<reference evidence="3" key="1">
    <citation type="submission" date="2023-10" db="EMBL/GenBank/DDBJ databases">
        <title>Chromosome-level genome of the transformable northern wattle, Acacia crassicarpa.</title>
        <authorList>
            <person name="Massaro I."/>
            <person name="Sinha N.R."/>
            <person name="Poethig S."/>
            <person name="Leichty A.R."/>
        </authorList>
    </citation>
    <scope>NUCLEOTIDE SEQUENCE</scope>
    <source>
        <strain evidence="3">Acra3RX</strain>
        <tissue evidence="3">Leaf</tissue>
    </source>
</reference>
<evidence type="ECO:0000256" key="1">
    <source>
        <dbReference type="ARBA" id="ARBA00006974"/>
    </source>
</evidence>
<accession>A0AAE1M7Y5</accession>
<gene>
    <name evidence="3" type="ORF">QN277_006573</name>
</gene>
<proteinExistence type="inferred from homology"/>
<evidence type="ECO:0000313" key="4">
    <source>
        <dbReference type="Proteomes" id="UP001293593"/>
    </source>
</evidence>
<dbReference type="GO" id="GO:0009733">
    <property type="term" value="P:response to auxin"/>
    <property type="evidence" value="ECO:0007669"/>
    <property type="project" value="InterPro"/>
</dbReference>
<comment type="caution">
    <text evidence="3">The sequence shown here is derived from an EMBL/GenBank/DDBJ whole genome shotgun (WGS) entry which is preliminary data.</text>
</comment>
<dbReference type="InterPro" id="IPR003676">
    <property type="entry name" value="SAUR_fam"/>
</dbReference>
<dbReference type="PANTHER" id="PTHR31374">
    <property type="entry name" value="AUXIN-INDUCED PROTEIN-LIKE-RELATED"/>
    <property type="match status" value="1"/>
</dbReference>
<name>A0AAE1M7Y5_9FABA</name>
<feature type="compositionally biased region" description="Low complexity" evidence="2">
    <location>
        <begin position="105"/>
        <end position="117"/>
    </location>
</feature>
<comment type="similarity">
    <text evidence="1">Belongs to the ARG7 family.</text>
</comment>
<dbReference type="EMBL" id="JAWXYG010000012">
    <property type="protein sequence ID" value="KAK4256912.1"/>
    <property type="molecule type" value="Genomic_DNA"/>
</dbReference>
<feature type="region of interest" description="Disordered" evidence="2">
    <location>
        <begin position="96"/>
        <end position="117"/>
    </location>
</feature>
<dbReference type="Pfam" id="PF02519">
    <property type="entry name" value="Auxin_inducible"/>
    <property type="match status" value="1"/>
</dbReference>
<protein>
    <recommendedName>
        <fullName evidence="5">SAUR family protein</fullName>
    </recommendedName>
</protein>
<sequence length="159" mass="18263">MEVSKERRERNLIVKAWQRWVTWASRKKAEKGCFSVYVGEERKRFKVKTELVNHPQFKKLLDDAEMEYGFVNGPIWLPCSVELFFNVMAEIMVAKEEEEEESTVSGRGSSKGYSSSSFALCSPSRLLFNLNPCYDDHQDGDDKPPCAYQLLGVDPHSSK</sequence>
<dbReference type="PANTHER" id="PTHR31374:SF118">
    <property type="entry name" value="OS01G0924966 PROTEIN"/>
    <property type="match status" value="1"/>
</dbReference>
<evidence type="ECO:0008006" key="5">
    <source>
        <dbReference type="Google" id="ProtNLM"/>
    </source>
</evidence>
<dbReference type="AlphaFoldDB" id="A0AAE1M7Y5"/>